<organism evidence="2 3">
    <name type="scientific">Plasmodium gonderi</name>
    <dbReference type="NCBI Taxonomy" id="77519"/>
    <lineage>
        <taxon>Eukaryota</taxon>
        <taxon>Sar</taxon>
        <taxon>Alveolata</taxon>
        <taxon>Apicomplexa</taxon>
        <taxon>Aconoidasida</taxon>
        <taxon>Haemosporida</taxon>
        <taxon>Plasmodiidae</taxon>
        <taxon>Plasmodium</taxon>
        <taxon>Plasmodium (Plasmodium)</taxon>
    </lineage>
</organism>
<dbReference type="OMA" id="GELACIC"/>
<keyword evidence="3" id="KW-1185">Reference proteome</keyword>
<dbReference type="Proteomes" id="UP000195521">
    <property type="component" value="Unassembled WGS sequence"/>
</dbReference>
<evidence type="ECO:0008006" key="4">
    <source>
        <dbReference type="Google" id="ProtNLM"/>
    </source>
</evidence>
<dbReference type="EMBL" id="BDQF01000009">
    <property type="protein sequence ID" value="GAW80447.1"/>
    <property type="molecule type" value="Genomic_DNA"/>
</dbReference>
<proteinExistence type="predicted"/>
<dbReference type="GeneID" id="39747162"/>
<reference evidence="3" key="1">
    <citation type="submission" date="2017-04" db="EMBL/GenBank/DDBJ databases">
        <title>Plasmodium gonderi genome.</title>
        <authorList>
            <person name="Arisue N."/>
            <person name="Honma H."/>
            <person name="Kawai S."/>
            <person name="Tougan T."/>
            <person name="Tanabe K."/>
            <person name="Horii T."/>
        </authorList>
    </citation>
    <scope>NUCLEOTIDE SEQUENCE [LARGE SCALE GENOMIC DNA]</scope>
    <source>
        <strain evidence="3">ATCC 30045</strain>
    </source>
</reference>
<keyword evidence="1" id="KW-0732">Signal</keyword>
<gene>
    <name evidence="2" type="ORF">PGO_080110</name>
</gene>
<feature type="signal peptide" evidence="1">
    <location>
        <begin position="1"/>
        <end position="22"/>
    </location>
</feature>
<dbReference type="OrthoDB" id="382013at2759"/>
<sequence length="454" mass="52380">MSLPLLYLFITHLIINFTLNNAEVVKTQTIKDRDFEIKYEPNSRHLYVSSLNMEKCNSYNYYVNQECKIIHSLEKIDENNSELCVNKNKCLYISNYVFQSLGIESVPEQYFSELNTSIDSDIETKEKCNKKVYINEKVKCICCIKEIENSEIHSLEGELNPIQTNKKDFYPFDHCKCILNYEIDHDNILNVNKCENFICNNGFCTLQMDGEPFCSCSDNYYFDQSVNACIRHEDFVMNEANESVIQEEKEVGNKSERSMVKKNKTHQIVNEKQNDKIYDNQVNEKSINLDNENHNSILPSIDNRTHYYHAQNIQSNHNNRDINNVLTNECLTNQIRNKQGICENVDNSSVKKICFRVECFVNPNKSECLCVDENGQKIENDIFDVSHITICTLNGINCDYGTCINSLEKNELACICDKNYKYNSSLKVCIGDASTSLLNSVLIITLFVIIASAL</sequence>
<evidence type="ECO:0000256" key="1">
    <source>
        <dbReference type="SAM" id="SignalP"/>
    </source>
</evidence>
<evidence type="ECO:0000313" key="2">
    <source>
        <dbReference type="EMBL" id="GAW80447.1"/>
    </source>
</evidence>
<protein>
    <recommendedName>
        <fullName evidence="4">EGF-like domain-containing protein</fullName>
    </recommendedName>
</protein>
<dbReference type="AlphaFoldDB" id="A0A1Y1JGV3"/>
<feature type="chain" id="PRO_5012395102" description="EGF-like domain-containing protein" evidence="1">
    <location>
        <begin position="23"/>
        <end position="454"/>
    </location>
</feature>
<name>A0A1Y1JGV3_PLAGO</name>
<dbReference type="RefSeq" id="XP_028543036.1">
    <property type="nucleotide sequence ID" value="XM_028687235.1"/>
</dbReference>
<evidence type="ECO:0000313" key="3">
    <source>
        <dbReference type="Proteomes" id="UP000195521"/>
    </source>
</evidence>
<comment type="caution">
    <text evidence="2">The sequence shown here is derived from an EMBL/GenBank/DDBJ whole genome shotgun (WGS) entry which is preliminary data.</text>
</comment>
<accession>A0A1Y1JGV3</accession>